<organism evidence="3 4">
    <name type="scientific">Athelia psychrophila</name>
    <dbReference type="NCBI Taxonomy" id="1759441"/>
    <lineage>
        <taxon>Eukaryota</taxon>
        <taxon>Fungi</taxon>
        <taxon>Dikarya</taxon>
        <taxon>Basidiomycota</taxon>
        <taxon>Agaricomycotina</taxon>
        <taxon>Agaricomycetes</taxon>
        <taxon>Agaricomycetidae</taxon>
        <taxon>Atheliales</taxon>
        <taxon>Atheliaceae</taxon>
        <taxon>Athelia</taxon>
    </lineage>
</organism>
<protein>
    <submittedName>
        <fullName evidence="3">Uncharacterized protein</fullName>
    </submittedName>
</protein>
<keyword evidence="4" id="KW-1185">Reference proteome</keyword>
<evidence type="ECO:0000313" key="4">
    <source>
        <dbReference type="Proteomes" id="UP000076532"/>
    </source>
</evidence>
<keyword evidence="1" id="KW-0472">Membrane</keyword>
<feature type="chain" id="PRO_5007872637" evidence="2">
    <location>
        <begin position="19"/>
        <end position="249"/>
    </location>
</feature>
<keyword evidence="1" id="KW-0812">Transmembrane</keyword>
<accession>A0A166EBA2</accession>
<dbReference type="PANTHER" id="PTHR35043:SF7">
    <property type="entry name" value="TRANSCRIPTION FACTOR DOMAIN-CONTAINING PROTEIN"/>
    <property type="match status" value="1"/>
</dbReference>
<keyword evidence="2" id="KW-0732">Signal</keyword>
<feature type="signal peptide" evidence="2">
    <location>
        <begin position="1"/>
        <end position="18"/>
    </location>
</feature>
<feature type="non-terminal residue" evidence="3">
    <location>
        <position position="249"/>
    </location>
</feature>
<dbReference type="PANTHER" id="PTHR35043">
    <property type="entry name" value="TRANSCRIPTION FACTOR DOMAIN-CONTAINING PROTEIN"/>
    <property type="match status" value="1"/>
</dbReference>
<name>A0A166EBA2_9AGAM</name>
<dbReference type="EMBL" id="KV417602">
    <property type="protein sequence ID" value="KZP15587.1"/>
    <property type="molecule type" value="Genomic_DNA"/>
</dbReference>
<reference evidence="3 4" key="1">
    <citation type="journal article" date="2016" name="Mol. Biol. Evol.">
        <title>Comparative Genomics of Early-Diverging Mushroom-Forming Fungi Provides Insights into the Origins of Lignocellulose Decay Capabilities.</title>
        <authorList>
            <person name="Nagy L.G."/>
            <person name="Riley R."/>
            <person name="Tritt A."/>
            <person name="Adam C."/>
            <person name="Daum C."/>
            <person name="Floudas D."/>
            <person name="Sun H."/>
            <person name="Yadav J.S."/>
            <person name="Pangilinan J."/>
            <person name="Larsson K.H."/>
            <person name="Matsuura K."/>
            <person name="Barry K."/>
            <person name="Labutti K."/>
            <person name="Kuo R."/>
            <person name="Ohm R.A."/>
            <person name="Bhattacharya S.S."/>
            <person name="Shirouzu T."/>
            <person name="Yoshinaga Y."/>
            <person name="Martin F.M."/>
            <person name="Grigoriev I.V."/>
            <person name="Hibbett D.S."/>
        </authorList>
    </citation>
    <scope>NUCLEOTIDE SEQUENCE [LARGE SCALE GENOMIC DNA]</scope>
    <source>
        <strain evidence="3 4">CBS 109695</strain>
    </source>
</reference>
<feature type="transmembrane region" description="Helical" evidence="1">
    <location>
        <begin position="55"/>
        <end position="74"/>
    </location>
</feature>
<sequence length="249" mass="27700">MCLALLVVSLSLLQGCIAPAVTANLTSPSLDTNISLASSNLRADPCNDLHNCRTLFSIITSCLTTIFACVWVSVHPNVPGPRQSWTSKQFESFKIVVLMLLVPEWVLAWSIRQRYQVLHYTGILETWTRTHTALIGMGGFHFYRGGQPMFPLDYDNVLELIKSCSLVPPTLDELQDKSKGDAFSMAIALLQTIWFVSQCIGCLAQQLAMTSLEGMMLAYCLITMAMYIASWQKPINVCCPIRVKGENEQ</sequence>
<feature type="transmembrane region" description="Helical" evidence="1">
    <location>
        <begin position="95"/>
        <end position="111"/>
    </location>
</feature>
<evidence type="ECO:0000256" key="1">
    <source>
        <dbReference type="SAM" id="Phobius"/>
    </source>
</evidence>
<dbReference type="AlphaFoldDB" id="A0A166EBA2"/>
<dbReference type="OrthoDB" id="9451547at2759"/>
<gene>
    <name evidence="3" type="ORF">FIBSPDRAFT_749807</name>
</gene>
<evidence type="ECO:0000256" key="2">
    <source>
        <dbReference type="SAM" id="SignalP"/>
    </source>
</evidence>
<proteinExistence type="predicted"/>
<dbReference type="Proteomes" id="UP000076532">
    <property type="component" value="Unassembled WGS sequence"/>
</dbReference>
<evidence type="ECO:0000313" key="3">
    <source>
        <dbReference type="EMBL" id="KZP15587.1"/>
    </source>
</evidence>
<feature type="transmembrane region" description="Helical" evidence="1">
    <location>
        <begin position="216"/>
        <end position="232"/>
    </location>
</feature>
<keyword evidence="1" id="KW-1133">Transmembrane helix</keyword>
<feature type="transmembrane region" description="Helical" evidence="1">
    <location>
        <begin position="182"/>
        <end position="204"/>
    </location>
</feature>